<evidence type="ECO:0000256" key="5">
    <source>
        <dbReference type="ARBA" id="ARBA00022679"/>
    </source>
</evidence>
<keyword evidence="14" id="KW-1185">Reference proteome</keyword>
<evidence type="ECO:0000313" key="13">
    <source>
        <dbReference type="EMBL" id="SEI81336.1"/>
    </source>
</evidence>
<dbReference type="InterPro" id="IPR027939">
    <property type="entry name" value="NMT1/THI5"/>
</dbReference>
<dbReference type="AlphaFoldDB" id="A0A1H6TPZ4"/>
<keyword evidence="5" id="KW-0808">Transferase</keyword>
<dbReference type="Gene3D" id="3.40.190.10">
    <property type="entry name" value="Periplasmic binding protein-like II"/>
    <property type="match status" value="1"/>
</dbReference>
<name>A0A1H6TPZ4_9EURY</name>
<dbReference type="STRING" id="1073996.SAMN05444271_108139"/>
<accession>A0A1H6TPZ4</accession>
<protein>
    <recommendedName>
        <fullName evidence="10">Thiamine pyrimidine synthase</fullName>
    </recommendedName>
</protein>
<dbReference type="Pfam" id="PF09084">
    <property type="entry name" value="NMT1"/>
    <property type="match status" value="1"/>
</dbReference>
<keyword evidence="7" id="KW-0663">Pyridoxal phosphate</keyword>
<evidence type="ECO:0000256" key="10">
    <source>
        <dbReference type="ARBA" id="ARBA00033171"/>
    </source>
</evidence>
<sequence>MSTIDLALDWTPNTNHTGFYVAQAKGYYADRDVDLSIHSPAEDDYEQTLAFVDWLAENEILTTVDGNLIPAAELDTTALYTNSCLETNR</sequence>
<evidence type="ECO:0000256" key="9">
    <source>
        <dbReference type="ARBA" id="ARBA00023004"/>
    </source>
</evidence>
<dbReference type="OrthoDB" id="335685at2157"/>
<comment type="pathway">
    <text evidence="2">Cofactor biosynthesis; thiamine diphosphate biosynthesis.</text>
</comment>
<dbReference type="GO" id="GO:0016740">
    <property type="term" value="F:transferase activity"/>
    <property type="evidence" value="ECO:0007669"/>
    <property type="project" value="UniProtKB-KW"/>
</dbReference>
<dbReference type="PANTHER" id="PTHR31528:SF1">
    <property type="entry name" value="4-AMINO-5-HYDROXYMETHYL-2-METHYLPYRIMIDINE PHOSPHATE SYNTHASE THI11-RELATED"/>
    <property type="match status" value="1"/>
</dbReference>
<dbReference type="RefSeq" id="WP_089672005.1">
    <property type="nucleotide sequence ID" value="NZ_CP024845.1"/>
</dbReference>
<organism evidence="13 14">
    <name type="scientific">Halohasta litchfieldiae</name>
    <dbReference type="NCBI Taxonomy" id="1073996"/>
    <lineage>
        <taxon>Archaea</taxon>
        <taxon>Methanobacteriati</taxon>
        <taxon>Methanobacteriota</taxon>
        <taxon>Stenosarchaea group</taxon>
        <taxon>Halobacteria</taxon>
        <taxon>Halobacteriales</taxon>
        <taxon>Haloferacaceae</taxon>
        <taxon>Halohasta</taxon>
    </lineage>
</organism>
<keyword evidence="8" id="KW-0784">Thiamine biosynthesis</keyword>
<dbReference type="KEGG" id="hae:halTADL_2178"/>
<evidence type="ECO:0000256" key="4">
    <source>
        <dbReference type="ARBA" id="ARBA00011738"/>
    </source>
</evidence>
<proteinExistence type="inferred from homology"/>
<keyword evidence="9" id="KW-0408">Iron</keyword>
<accession>A0A2H4Q3M1</accession>
<evidence type="ECO:0000256" key="2">
    <source>
        <dbReference type="ARBA" id="ARBA00004948"/>
    </source>
</evidence>
<dbReference type="PANTHER" id="PTHR31528">
    <property type="entry name" value="4-AMINO-5-HYDROXYMETHYL-2-METHYLPYRIMIDINE PHOSPHATE SYNTHASE THI11-RELATED"/>
    <property type="match status" value="1"/>
</dbReference>
<comment type="catalytic activity">
    <reaction evidence="11">
        <text>N(6)-(pyridoxal phosphate)-L-lysyl-[4-amino-5-hydroxymethyl-2-methylpyrimidine phosphate synthase] + L-histidyl-[4-amino-5-hydroxymethyl-2-methylpyrimidine phosphate synthase] + 2 Fe(3+) + 4 H2O = L-lysyl-[4-amino-5-hydroxymethyl-2-methylpyrimidine phosphate synthase] + (2S)-2-amino-5-hydroxy-4-oxopentanoyl-[4-amino-5-hydroxymethyl-2-methylpyrimidine phosphate synthase] + 4-amino-2-methyl-5-(phosphooxymethyl)pyrimidine + 3-oxopropanoate + 2 Fe(2+) + 2 H(+)</text>
        <dbReference type="Rhea" id="RHEA:65756"/>
        <dbReference type="Rhea" id="RHEA-COMP:16892"/>
        <dbReference type="Rhea" id="RHEA-COMP:16893"/>
        <dbReference type="Rhea" id="RHEA-COMP:16894"/>
        <dbReference type="Rhea" id="RHEA-COMP:16895"/>
        <dbReference type="ChEBI" id="CHEBI:15377"/>
        <dbReference type="ChEBI" id="CHEBI:15378"/>
        <dbReference type="ChEBI" id="CHEBI:29033"/>
        <dbReference type="ChEBI" id="CHEBI:29034"/>
        <dbReference type="ChEBI" id="CHEBI:29969"/>
        <dbReference type="ChEBI" id="CHEBI:29979"/>
        <dbReference type="ChEBI" id="CHEBI:33190"/>
        <dbReference type="ChEBI" id="CHEBI:58354"/>
        <dbReference type="ChEBI" id="CHEBI:143915"/>
        <dbReference type="ChEBI" id="CHEBI:157692"/>
    </reaction>
    <physiologicalReaction direction="left-to-right" evidence="11">
        <dbReference type="Rhea" id="RHEA:65757"/>
    </physiologicalReaction>
</comment>
<evidence type="ECO:0000256" key="3">
    <source>
        <dbReference type="ARBA" id="ARBA00009406"/>
    </source>
</evidence>
<evidence type="ECO:0000313" key="14">
    <source>
        <dbReference type="Proteomes" id="UP000198888"/>
    </source>
</evidence>
<dbReference type="InterPro" id="IPR015168">
    <property type="entry name" value="SsuA/THI5"/>
</dbReference>
<evidence type="ECO:0000259" key="12">
    <source>
        <dbReference type="Pfam" id="PF09084"/>
    </source>
</evidence>
<dbReference type="GO" id="GO:0046872">
    <property type="term" value="F:metal ion binding"/>
    <property type="evidence" value="ECO:0007669"/>
    <property type="project" value="UniProtKB-KW"/>
</dbReference>
<feature type="domain" description="SsuA/THI5-like" evidence="12">
    <location>
        <begin position="13"/>
        <end position="47"/>
    </location>
</feature>
<dbReference type="GO" id="GO:0009228">
    <property type="term" value="P:thiamine biosynthetic process"/>
    <property type="evidence" value="ECO:0007669"/>
    <property type="project" value="UniProtKB-KW"/>
</dbReference>
<keyword evidence="6" id="KW-0479">Metal-binding</keyword>
<evidence type="ECO:0000256" key="6">
    <source>
        <dbReference type="ARBA" id="ARBA00022723"/>
    </source>
</evidence>
<gene>
    <name evidence="13" type="ORF">SAMN05444271_108139</name>
</gene>
<evidence type="ECO:0000256" key="7">
    <source>
        <dbReference type="ARBA" id="ARBA00022898"/>
    </source>
</evidence>
<dbReference type="SUPFAM" id="SSF53850">
    <property type="entry name" value="Periplasmic binding protein-like II"/>
    <property type="match status" value="1"/>
</dbReference>
<evidence type="ECO:0000256" key="11">
    <source>
        <dbReference type="ARBA" id="ARBA00048179"/>
    </source>
</evidence>
<dbReference type="Proteomes" id="UP000198888">
    <property type="component" value="Unassembled WGS sequence"/>
</dbReference>
<reference evidence="13 14" key="1">
    <citation type="submission" date="2016-10" db="EMBL/GenBank/DDBJ databases">
        <authorList>
            <person name="de Groot N.N."/>
        </authorList>
    </citation>
    <scope>NUCLEOTIDE SEQUENCE [LARGE SCALE GENOMIC DNA]</scope>
    <source>
        <strain evidence="13 14">DSM 22187</strain>
    </source>
</reference>
<evidence type="ECO:0000256" key="1">
    <source>
        <dbReference type="ARBA" id="ARBA00003469"/>
    </source>
</evidence>
<comment type="similarity">
    <text evidence="3">Belongs to the NMT1/THI5 family.</text>
</comment>
<dbReference type="GeneID" id="35002952"/>
<evidence type="ECO:0000256" key="8">
    <source>
        <dbReference type="ARBA" id="ARBA00022977"/>
    </source>
</evidence>
<comment type="function">
    <text evidence="1">Responsible for the formation of the pyrimidine heterocycle in the thiamine biosynthesis pathway. Catalyzes the formation of hydroxymethylpyrimidine phosphate (HMP-P) from histidine and pyridoxal phosphate (PLP). The protein uses PLP and the active site histidine to form HMP-P, generating an inactive enzyme. The enzyme can only undergo a single turnover, which suggests it is a suicide enzyme.</text>
</comment>
<comment type="subunit">
    <text evidence="4">Homodimer.</text>
</comment>
<dbReference type="EMBL" id="FNYR01000008">
    <property type="protein sequence ID" value="SEI81336.1"/>
    <property type="molecule type" value="Genomic_DNA"/>
</dbReference>